<dbReference type="GO" id="GO:0030246">
    <property type="term" value="F:carbohydrate binding"/>
    <property type="evidence" value="ECO:0007669"/>
    <property type="project" value="UniProtKB-KW"/>
</dbReference>
<proteinExistence type="predicted"/>
<dbReference type="Gene3D" id="3.10.100.10">
    <property type="entry name" value="Mannose-Binding Protein A, subunit A"/>
    <property type="match status" value="1"/>
</dbReference>
<dbReference type="AlphaFoldDB" id="A0A556V9Z8"/>
<sequence length="132" mass="15229">MERFQSDLQIQQLTSSAWIGSYNDITGWYWVFENKPVGSMTKWNSGQPDNRNGYQQCATVTNSGWNDRTCTVTFFFLCLDEITGKKQLLKLKVKSDEHMKDSAVQLIILEQVRSHPLQSTLIIQLLIRAVRT</sequence>
<reference evidence="3 4" key="1">
    <citation type="journal article" date="2019" name="Genome Biol. Evol.">
        <title>Whole-Genome Sequencing of the Giant Devil Catfish, Bagarius yarrelli.</title>
        <authorList>
            <person name="Jiang W."/>
            <person name="Lv Y."/>
            <person name="Cheng L."/>
            <person name="Yang K."/>
            <person name="Chao B."/>
            <person name="Wang X."/>
            <person name="Li Y."/>
            <person name="Pan X."/>
            <person name="You X."/>
            <person name="Zhang Y."/>
            <person name="Yang J."/>
            <person name="Li J."/>
            <person name="Zhang X."/>
            <person name="Liu S."/>
            <person name="Sun C."/>
            <person name="Yang J."/>
            <person name="Shi Q."/>
        </authorList>
    </citation>
    <scope>NUCLEOTIDE SEQUENCE [LARGE SCALE GENOMIC DNA]</scope>
    <source>
        <strain evidence="3">JWS20170419001</strain>
        <tissue evidence="3">Muscle</tissue>
    </source>
</reference>
<keyword evidence="3" id="KW-0430">Lectin</keyword>
<dbReference type="EMBL" id="VCAZ01000174">
    <property type="protein sequence ID" value="TTC29623.1"/>
    <property type="molecule type" value="Genomic_DNA"/>
</dbReference>
<evidence type="ECO:0000256" key="1">
    <source>
        <dbReference type="ARBA" id="ARBA00023157"/>
    </source>
</evidence>
<comment type="caution">
    <text evidence="3">The sequence shown here is derived from an EMBL/GenBank/DDBJ whole genome shotgun (WGS) entry which is preliminary data.</text>
</comment>
<dbReference type="OrthoDB" id="6369810at2759"/>
<dbReference type="PROSITE" id="PS00615">
    <property type="entry name" value="C_TYPE_LECTIN_1"/>
    <property type="match status" value="1"/>
</dbReference>
<gene>
    <name evidence="3" type="ORF">Baya_14305</name>
</gene>
<organism evidence="3 4">
    <name type="scientific">Bagarius yarrelli</name>
    <name type="common">Goonch</name>
    <name type="synonym">Bagrus yarrelli</name>
    <dbReference type="NCBI Taxonomy" id="175774"/>
    <lineage>
        <taxon>Eukaryota</taxon>
        <taxon>Metazoa</taxon>
        <taxon>Chordata</taxon>
        <taxon>Craniata</taxon>
        <taxon>Vertebrata</taxon>
        <taxon>Euteleostomi</taxon>
        <taxon>Actinopterygii</taxon>
        <taxon>Neopterygii</taxon>
        <taxon>Teleostei</taxon>
        <taxon>Ostariophysi</taxon>
        <taxon>Siluriformes</taxon>
        <taxon>Sisoridae</taxon>
        <taxon>Sisorinae</taxon>
        <taxon>Bagarius</taxon>
    </lineage>
</organism>
<dbReference type="Pfam" id="PF00059">
    <property type="entry name" value="Lectin_C"/>
    <property type="match status" value="1"/>
</dbReference>
<keyword evidence="1" id="KW-1015">Disulfide bond</keyword>
<evidence type="ECO:0000259" key="2">
    <source>
        <dbReference type="PROSITE" id="PS50041"/>
    </source>
</evidence>
<dbReference type="InterPro" id="IPR001304">
    <property type="entry name" value="C-type_lectin-like"/>
</dbReference>
<dbReference type="InterPro" id="IPR018378">
    <property type="entry name" value="C-type_lectin_CS"/>
</dbReference>
<dbReference type="PROSITE" id="PS50041">
    <property type="entry name" value="C_TYPE_LECTIN_2"/>
    <property type="match status" value="1"/>
</dbReference>
<dbReference type="SUPFAM" id="SSF56436">
    <property type="entry name" value="C-type lectin-like"/>
    <property type="match status" value="1"/>
</dbReference>
<dbReference type="InterPro" id="IPR016187">
    <property type="entry name" value="CTDL_fold"/>
</dbReference>
<accession>A0A556V9Z8</accession>
<protein>
    <submittedName>
        <fullName evidence="3">C-type lectin domain family 4 member M</fullName>
    </submittedName>
</protein>
<dbReference type="Proteomes" id="UP000319801">
    <property type="component" value="Unassembled WGS sequence"/>
</dbReference>
<keyword evidence="4" id="KW-1185">Reference proteome</keyword>
<dbReference type="InterPro" id="IPR016186">
    <property type="entry name" value="C-type_lectin-like/link_sf"/>
</dbReference>
<evidence type="ECO:0000313" key="3">
    <source>
        <dbReference type="EMBL" id="TTC29623.1"/>
    </source>
</evidence>
<name>A0A556V9Z8_BAGYA</name>
<feature type="domain" description="C-type lectin" evidence="2">
    <location>
        <begin position="10"/>
        <end position="79"/>
    </location>
</feature>
<evidence type="ECO:0000313" key="4">
    <source>
        <dbReference type="Proteomes" id="UP000319801"/>
    </source>
</evidence>